<dbReference type="InterPro" id="IPR032201">
    <property type="entry name" value="COE_HLH"/>
</dbReference>
<evidence type="ECO:0000259" key="12">
    <source>
        <dbReference type="Pfam" id="PF16422"/>
    </source>
</evidence>
<keyword evidence="3 10" id="KW-0479">Metal-binding</keyword>
<sequence length="469" mass="53684">MNSNTNPYLNGLGCQIPHLATNVPSNFNMDIKFEPKIWSNCIINEPVICNDPHISQAIFKKHPPENLRKSNFFHFIVTLYDKKGSLIEVEKAKFIEFVEDTLEKDEKVKTRNGIVYNITIRLTSDERIEKTIYVRLVDSISKEFINYEGQNKNPDMCRVLLTHEIMCSRCCEKKSCGNRNETPSDPIIIDRYYIKFFMKCNQNCLKNAGNPRDMRRFKVSISSTLNCPKSIMCISDNMFVHNNSKHGRKNKKNLIANGNQLFNPSNIPNIKTISPTEGWMNGGTEVIVIGENFFDGIQVAFGTDIVWAEVLSEHAVKVLSPPTTTSGYVQLTLLYKSKPFYKISSVRFRYNNVNEPTIDVAFQRLIHLIPRFPGDPIVLPKEIVLKRAGDIIESQFCSIKSNTMNYGYPVNNHNIYQQRIHNLSLLNQPVSSNMTANTQEISMTQSTMRSACINGTNGFNRDFNIYEMK</sequence>
<keyword evidence="7 10" id="KW-0238">DNA-binding</keyword>
<dbReference type="FunFam" id="2.60.40.3180:FF:000004">
    <property type="entry name" value="Transcription factor COE1"/>
    <property type="match status" value="1"/>
</dbReference>
<evidence type="ECO:0000259" key="11">
    <source>
        <dbReference type="Pfam" id="PF01833"/>
    </source>
</evidence>
<gene>
    <name evidence="14" type="ORF">A3Q56_02197</name>
</gene>
<keyword evidence="5 10" id="KW-0862">Zinc</keyword>
<evidence type="ECO:0000256" key="1">
    <source>
        <dbReference type="ARBA" id="ARBA00004123"/>
    </source>
</evidence>
<accession>A0A177B910</accession>
<dbReference type="GO" id="GO:0006355">
    <property type="term" value="P:regulation of DNA-templated transcription"/>
    <property type="evidence" value="ECO:0007669"/>
    <property type="project" value="InterPro"/>
</dbReference>
<dbReference type="InterPro" id="IPR013783">
    <property type="entry name" value="Ig-like_fold"/>
</dbReference>
<feature type="domain" description="IPT/TIG" evidence="11">
    <location>
        <begin position="268"/>
        <end position="337"/>
    </location>
</feature>
<dbReference type="EMBL" id="LWCA01000194">
    <property type="protein sequence ID" value="OAF70041.1"/>
    <property type="molecule type" value="Genomic_DNA"/>
</dbReference>
<dbReference type="PANTHER" id="PTHR10747">
    <property type="entry name" value="TRANSCRIPTION FACTOR COE FAMILY MEMBER"/>
    <property type="match status" value="1"/>
</dbReference>
<organism evidence="14 15">
    <name type="scientific">Intoshia linei</name>
    <dbReference type="NCBI Taxonomy" id="1819745"/>
    <lineage>
        <taxon>Eukaryota</taxon>
        <taxon>Metazoa</taxon>
        <taxon>Spiralia</taxon>
        <taxon>Lophotrochozoa</taxon>
        <taxon>Mesozoa</taxon>
        <taxon>Orthonectida</taxon>
        <taxon>Rhopaluridae</taxon>
        <taxon>Intoshia</taxon>
    </lineage>
</organism>
<dbReference type="InterPro" id="IPR014756">
    <property type="entry name" value="Ig_E-set"/>
</dbReference>
<comment type="similarity">
    <text evidence="2 10">Belongs to the COE family.</text>
</comment>
<dbReference type="InterPro" id="IPR018350">
    <property type="entry name" value="Transcription_factor_COE_CS"/>
</dbReference>
<feature type="domain" description="Transcription factor COE DNA-binding" evidence="12">
    <location>
        <begin position="52"/>
        <end position="252"/>
    </location>
</feature>
<dbReference type="GO" id="GO:0005634">
    <property type="term" value="C:nucleus"/>
    <property type="evidence" value="ECO:0007669"/>
    <property type="project" value="UniProtKB-SubCell"/>
</dbReference>
<evidence type="ECO:0000256" key="7">
    <source>
        <dbReference type="ARBA" id="ARBA00023125"/>
    </source>
</evidence>
<dbReference type="OrthoDB" id="25246at2759"/>
<dbReference type="GO" id="GO:0008270">
    <property type="term" value="F:zinc ion binding"/>
    <property type="evidence" value="ECO:0007669"/>
    <property type="project" value="UniProtKB-KW"/>
</dbReference>
<dbReference type="Pfam" id="PF01833">
    <property type="entry name" value="TIG"/>
    <property type="match status" value="1"/>
</dbReference>
<comment type="caution">
    <text evidence="14">The sequence shown here is derived from an EMBL/GenBank/DDBJ whole genome shotgun (WGS) entry which is preliminary data.</text>
</comment>
<dbReference type="GO" id="GO:0003677">
    <property type="term" value="F:DNA binding"/>
    <property type="evidence" value="ECO:0007669"/>
    <property type="project" value="UniProtKB-KW"/>
</dbReference>
<evidence type="ECO:0000256" key="6">
    <source>
        <dbReference type="ARBA" id="ARBA00023015"/>
    </source>
</evidence>
<keyword evidence="15" id="KW-1185">Reference proteome</keyword>
<keyword evidence="6 10" id="KW-0805">Transcription regulation</keyword>
<evidence type="ECO:0000313" key="14">
    <source>
        <dbReference type="EMBL" id="OAF70041.1"/>
    </source>
</evidence>
<dbReference type="Gene3D" id="2.60.40.3180">
    <property type="entry name" value="Transcription factor COE1, DNA-binding domain"/>
    <property type="match status" value="1"/>
</dbReference>
<evidence type="ECO:0000313" key="15">
    <source>
        <dbReference type="Proteomes" id="UP000078046"/>
    </source>
</evidence>
<keyword evidence="4 10" id="KW-0863">Zinc-finger</keyword>
<dbReference type="InterPro" id="IPR038173">
    <property type="entry name" value="COE_DBD_sf"/>
</dbReference>
<dbReference type="SUPFAM" id="SSF81296">
    <property type="entry name" value="E set domains"/>
    <property type="match status" value="1"/>
</dbReference>
<dbReference type="InterPro" id="IPR003523">
    <property type="entry name" value="Transcription_factor_COE"/>
</dbReference>
<comment type="subcellular location">
    <subcellularLocation>
        <location evidence="1 10">Nucleus</location>
    </subcellularLocation>
</comment>
<evidence type="ECO:0000256" key="5">
    <source>
        <dbReference type="ARBA" id="ARBA00022833"/>
    </source>
</evidence>
<dbReference type="Gene3D" id="2.60.40.10">
    <property type="entry name" value="Immunoglobulins"/>
    <property type="match status" value="1"/>
</dbReference>
<evidence type="ECO:0000256" key="10">
    <source>
        <dbReference type="RuleBase" id="RU004489"/>
    </source>
</evidence>
<keyword evidence="8 10" id="KW-0804">Transcription</keyword>
<dbReference type="Proteomes" id="UP000078046">
    <property type="component" value="Unassembled WGS sequence"/>
</dbReference>
<dbReference type="Pfam" id="PF16423">
    <property type="entry name" value="COE1_HLH"/>
    <property type="match status" value="1"/>
</dbReference>
<feature type="domain" description="Transcription factor COE helix-loop-helix" evidence="13">
    <location>
        <begin position="353"/>
        <end position="394"/>
    </location>
</feature>
<proteinExistence type="inferred from homology"/>
<dbReference type="InterPro" id="IPR002909">
    <property type="entry name" value="IPT_dom"/>
</dbReference>
<evidence type="ECO:0000256" key="8">
    <source>
        <dbReference type="ARBA" id="ARBA00023163"/>
    </source>
</evidence>
<keyword evidence="10" id="KW-0217">Developmental protein</keyword>
<dbReference type="InterPro" id="IPR032200">
    <property type="entry name" value="COE_DBD"/>
</dbReference>
<reference evidence="14 15" key="1">
    <citation type="submission" date="2016-04" db="EMBL/GenBank/DDBJ databases">
        <title>The genome of Intoshia linei affirms orthonectids as highly simplified spiralians.</title>
        <authorList>
            <person name="Mikhailov K.V."/>
            <person name="Slusarev G.S."/>
            <person name="Nikitin M.A."/>
            <person name="Logacheva M.D."/>
            <person name="Penin A."/>
            <person name="Aleoshin V."/>
            <person name="Panchin Y.V."/>
        </authorList>
    </citation>
    <scope>NUCLEOTIDE SEQUENCE [LARGE SCALE GENOMIC DNA]</scope>
    <source>
        <strain evidence="14">Intl2013</strain>
        <tissue evidence="14">Whole animal</tissue>
    </source>
</reference>
<keyword evidence="9 10" id="KW-0539">Nucleus</keyword>
<evidence type="ECO:0000259" key="13">
    <source>
        <dbReference type="Pfam" id="PF16423"/>
    </source>
</evidence>
<dbReference type="Gene3D" id="1.10.287.4280">
    <property type="match status" value="1"/>
</dbReference>
<protein>
    <submittedName>
        <fullName evidence="14">Transcription factor COE2</fullName>
    </submittedName>
</protein>
<dbReference type="Pfam" id="PF16422">
    <property type="entry name" value="COE1_DBD"/>
    <property type="match status" value="1"/>
</dbReference>
<dbReference type="PROSITE" id="PS01345">
    <property type="entry name" value="COE"/>
    <property type="match status" value="1"/>
</dbReference>
<dbReference type="AlphaFoldDB" id="A0A177B910"/>
<name>A0A177B910_9BILA</name>
<evidence type="ECO:0000256" key="2">
    <source>
        <dbReference type="ARBA" id="ARBA00010340"/>
    </source>
</evidence>
<evidence type="ECO:0000256" key="9">
    <source>
        <dbReference type="ARBA" id="ARBA00023242"/>
    </source>
</evidence>
<dbReference type="CDD" id="cd11606">
    <property type="entry name" value="COE_DBD"/>
    <property type="match status" value="1"/>
</dbReference>
<evidence type="ECO:0000256" key="4">
    <source>
        <dbReference type="ARBA" id="ARBA00022771"/>
    </source>
</evidence>
<evidence type="ECO:0000256" key="3">
    <source>
        <dbReference type="ARBA" id="ARBA00022723"/>
    </source>
</evidence>